<dbReference type="SUPFAM" id="SSF46785">
    <property type="entry name" value="Winged helix' DNA-binding domain"/>
    <property type="match status" value="1"/>
</dbReference>
<dbReference type="InterPro" id="IPR036390">
    <property type="entry name" value="WH_DNA-bd_sf"/>
</dbReference>
<evidence type="ECO:0000256" key="3">
    <source>
        <dbReference type="ARBA" id="ARBA00023163"/>
    </source>
</evidence>
<sequence>MSQEVSAQAAQLHRAIGLLVKQYQCRDRNDVCCYGISVSQCYALEALGEHGTLTMQALAAHLHLAVSTVTRILAPLVEKGFVERHTTPRDRRLCCVSLSTAGARLYQTIQADLVAREQAVLQRIPARARDHVVWAITELSRAMAALPTTDDPAHPTCISMKEE</sequence>
<comment type="caution">
    <text evidence="5">The sequence shown here is derived from an EMBL/GenBank/DDBJ whole genome shotgun (WGS) entry which is preliminary data.</text>
</comment>
<dbReference type="GO" id="GO:0003677">
    <property type="term" value="F:DNA binding"/>
    <property type="evidence" value="ECO:0007669"/>
    <property type="project" value="UniProtKB-KW"/>
</dbReference>
<dbReference type="InterPro" id="IPR023187">
    <property type="entry name" value="Tscrpt_reg_MarR-type_CS"/>
</dbReference>
<protein>
    <submittedName>
        <fullName evidence="5">MarR family transcriptional regulator</fullName>
    </submittedName>
</protein>
<evidence type="ECO:0000256" key="1">
    <source>
        <dbReference type="ARBA" id="ARBA00023015"/>
    </source>
</evidence>
<feature type="domain" description="HTH marR-type" evidence="4">
    <location>
        <begin position="9"/>
        <end position="141"/>
    </location>
</feature>
<dbReference type="EMBL" id="VGLS01000094">
    <property type="protein sequence ID" value="MBM3223096.1"/>
    <property type="molecule type" value="Genomic_DNA"/>
</dbReference>
<evidence type="ECO:0000259" key="4">
    <source>
        <dbReference type="PROSITE" id="PS50995"/>
    </source>
</evidence>
<dbReference type="AlphaFoldDB" id="A0A938B1H6"/>
<dbReference type="PROSITE" id="PS01117">
    <property type="entry name" value="HTH_MARR_1"/>
    <property type="match status" value="1"/>
</dbReference>
<dbReference type="Pfam" id="PF12802">
    <property type="entry name" value="MarR_2"/>
    <property type="match status" value="1"/>
</dbReference>
<dbReference type="PANTHER" id="PTHR42756">
    <property type="entry name" value="TRANSCRIPTIONAL REGULATOR, MARR"/>
    <property type="match status" value="1"/>
</dbReference>
<gene>
    <name evidence="5" type="ORF">FJZ47_04740</name>
</gene>
<dbReference type="GO" id="GO:0003700">
    <property type="term" value="F:DNA-binding transcription factor activity"/>
    <property type="evidence" value="ECO:0007669"/>
    <property type="project" value="InterPro"/>
</dbReference>
<keyword evidence="2" id="KW-0238">DNA-binding</keyword>
<dbReference type="PANTHER" id="PTHR42756:SF1">
    <property type="entry name" value="TRANSCRIPTIONAL REPRESSOR OF EMRAB OPERON"/>
    <property type="match status" value="1"/>
</dbReference>
<name>A0A938B1H6_UNCTE</name>
<dbReference type="PROSITE" id="PS50995">
    <property type="entry name" value="HTH_MARR_2"/>
    <property type="match status" value="1"/>
</dbReference>
<dbReference type="InterPro" id="IPR000835">
    <property type="entry name" value="HTH_MarR-typ"/>
</dbReference>
<keyword evidence="1" id="KW-0805">Transcription regulation</keyword>
<accession>A0A938B1H6</accession>
<dbReference type="InterPro" id="IPR036388">
    <property type="entry name" value="WH-like_DNA-bd_sf"/>
</dbReference>
<dbReference type="SMART" id="SM00347">
    <property type="entry name" value="HTH_MARR"/>
    <property type="match status" value="1"/>
</dbReference>
<dbReference type="Gene3D" id="1.10.10.10">
    <property type="entry name" value="Winged helix-like DNA-binding domain superfamily/Winged helix DNA-binding domain"/>
    <property type="match status" value="1"/>
</dbReference>
<organism evidence="5 6">
    <name type="scientific">Tectimicrobiota bacterium</name>
    <dbReference type="NCBI Taxonomy" id="2528274"/>
    <lineage>
        <taxon>Bacteria</taxon>
        <taxon>Pseudomonadati</taxon>
        <taxon>Nitrospinota/Tectimicrobiota group</taxon>
        <taxon>Candidatus Tectimicrobiota</taxon>
    </lineage>
</organism>
<evidence type="ECO:0000313" key="6">
    <source>
        <dbReference type="Proteomes" id="UP000712673"/>
    </source>
</evidence>
<dbReference type="Proteomes" id="UP000712673">
    <property type="component" value="Unassembled WGS sequence"/>
</dbReference>
<keyword evidence="3" id="KW-0804">Transcription</keyword>
<evidence type="ECO:0000313" key="5">
    <source>
        <dbReference type="EMBL" id="MBM3223096.1"/>
    </source>
</evidence>
<reference evidence="5" key="1">
    <citation type="submission" date="2019-03" db="EMBL/GenBank/DDBJ databases">
        <title>Lake Tanganyika Metagenome-Assembled Genomes (MAGs).</title>
        <authorList>
            <person name="Tran P."/>
        </authorList>
    </citation>
    <scope>NUCLEOTIDE SEQUENCE</scope>
    <source>
        <strain evidence="5">K_DeepCast_65m_m2_066</strain>
    </source>
</reference>
<proteinExistence type="predicted"/>
<evidence type="ECO:0000256" key="2">
    <source>
        <dbReference type="ARBA" id="ARBA00023125"/>
    </source>
</evidence>